<evidence type="ECO:0000313" key="6">
    <source>
        <dbReference type="Proteomes" id="UP000434957"/>
    </source>
</evidence>
<keyword evidence="6" id="KW-1185">Reference proteome</keyword>
<evidence type="ECO:0000313" key="5">
    <source>
        <dbReference type="Proteomes" id="UP000429607"/>
    </source>
</evidence>
<gene>
    <name evidence="2" type="ORF">PR001_g29721</name>
    <name evidence="3" type="ORF">PR002_g29563</name>
    <name evidence="4" type="ORF">PR003_g30852</name>
</gene>
<sequence length="194" mass="21841">MVRQSRSVQPARGCQPARDAQVQRDHVEAVLSGIIERRITREQELAQYPTTTLHYVEGEDTDTPHFDRFRDVGGSAAIEDMTNFTTREFNELWLSIRDFVVVNYNVGRGRRSPIKAKDAFFMTLVTLKEGGTWHSLSEIFGLATASFTETVTKFIEMLAPPKLYVEQVQGCCDHTLMRAAATSGNTFSNFPCAL</sequence>
<dbReference type="Proteomes" id="UP000435112">
    <property type="component" value="Unassembled WGS sequence"/>
</dbReference>
<dbReference type="Proteomes" id="UP000434957">
    <property type="component" value="Unassembled WGS sequence"/>
</dbReference>
<dbReference type="OrthoDB" id="128108at2759"/>
<accession>A0A6A4B7U3</accession>
<evidence type="ECO:0000313" key="4">
    <source>
        <dbReference type="EMBL" id="KAE9270367.1"/>
    </source>
</evidence>
<evidence type="ECO:0000313" key="7">
    <source>
        <dbReference type="Proteomes" id="UP000435112"/>
    </source>
</evidence>
<reference evidence="4 6" key="1">
    <citation type="submission" date="2018-08" db="EMBL/GenBank/DDBJ databases">
        <title>Genomic investigation of the strawberry pathogen Phytophthora fragariae indicates pathogenicity is determined by transcriptional variation in three key races.</title>
        <authorList>
            <person name="Adams T.M."/>
            <person name="Armitage A.D."/>
            <person name="Sobczyk M.K."/>
            <person name="Bates H.J."/>
            <person name="Dunwell J.M."/>
            <person name="Nellist C.F."/>
            <person name="Harrison R.J."/>
        </authorList>
    </citation>
    <scope>NUCLEOTIDE SEQUENCE [LARGE SCALE GENOMIC DNA]</scope>
    <source>
        <strain evidence="2 5">SCRP249</strain>
        <strain evidence="3 7">SCRP324</strain>
        <strain evidence="4 6">SCRP333</strain>
    </source>
</reference>
<evidence type="ECO:0008006" key="8">
    <source>
        <dbReference type="Google" id="ProtNLM"/>
    </source>
</evidence>
<protein>
    <recommendedName>
        <fullName evidence="8">Transposase Helix-turn-helix domain-containing protein</fullName>
    </recommendedName>
</protein>
<evidence type="ECO:0000313" key="3">
    <source>
        <dbReference type="EMBL" id="KAE8962562.1"/>
    </source>
</evidence>
<evidence type="ECO:0000313" key="2">
    <source>
        <dbReference type="EMBL" id="KAE8962394.1"/>
    </source>
</evidence>
<dbReference type="EMBL" id="QXFT01006024">
    <property type="protein sequence ID" value="KAE9270367.1"/>
    <property type="molecule type" value="Genomic_DNA"/>
</dbReference>
<comment type="caution">
    <text evidence="4">The sequence shown here is derived from an EMBL/GenBank/DDBJ whole genome shotgun (WGS) entry which is preliminary data.</text>
</comment>
<organism evidence="4 6">
    <name type="scientific">Phytophthora rubi</name>
    <dbReference type="NCBI Taxonomy" id="129364"/>
    <lineage>
        <taxon>Eukaryota</taxon>
        <taxon>Sar</taxon>
        <taxon>Stramenopiles</taxon>
        <taxon>Oomycota</taxon>
        <taxon>Peronosporomycetes</taxon>
        <taxon>Peronosporales</taxon>
        <taxon>Peronosporaceae</taxon>
        <taxon>Phytophthora</taxon>
    </lineage>
</organism>
<evidence type="ECO:0000256" key="1">
    <source>
        <dbReference type="SAM" id="MobiDB-lite"/>
    </source>
</evidence>
<dbReference type="Proteomes" id="UP000429607">
    <property type="component" value="Unassembled WGS sequence"/>
</dbReference>
<proteinExistence type="predicted"/>
<dbReference type="AlphaFoldDB" id="A0A6A4B7U3"/>
<feature type="region of interest" description="Disordered" evidence="1">
    <location>
        <begin position="1"/>
        <end position="20"/>
    </location>
</feature>
<dbReference type="EMBL" id="QXFV01006135">
    <property type="protein sequence ID" value="KAE8962394.1"/>
    <property type="molecule type" value="Genomic_DNA"/>
</dbReference>
<dbReference type="EMBL" id="QXFU01005937">
    <property type="protein sequence ID" value="KAE8962562.1"/>
    <property type="molecule type" value="Genomic_DNA"/>
</dbReference>
<name>A0A6A4B7U3_9STRA</name>